<dbReference type="Proteomes" id="UP000243579">
    <property type="component" value="Unassembled WGS sequence"/>
</dbReference>
<keyword evidence="8" id="KW-1185">Reference proteome</keyword>
<dbReference type="OrthoDB" id="40902at2759"/>
<evidence type="ECO:0000256" key="2">
    <source>
        <dbReference type="ARBA" id="ARBA00022679"/>
    </source>
</evidence>
<accession>A0A1V9YB07</accession>
<dbReference type="Pfam" id="PF00069">
    <property type="entry name" value="Pkinase"/>
    <property type="match status" value="1"/>
</dbReference>
<dbReference type="InterPro" id="IPR002291">
    <property type="entry name" value="Phosph_kin_gamma"/>
</dbReference>
<dbReference type="GO" id="GO:0005964">
    <property type="term" value="C:phosphorylase kinase complex"/>
    <property type="evidence" value="ECO:0007669"/>
    <property type="project" value="InterPro"/>
</dbReference>
<dbReference type="GO" id="GO:0004689">
    <property type="term" value="F:phosphorylase kinase activity"/>
    <property type="evidence" value="ECO:0007669"/>
    <property type="project" value="InterPro"/>
</dbReference>
<dbReference type="PRINTS" id="PR01049">
    <property type="entry name" value="PHOSPHBKNASE"/>
</dbReference>
<evidence type="ECO:0000256" key="1">
    <source>
        <dbReference type="ARBA" id="ARBA00022527"/>
    </source>
</evidence>
<dbReference type="GO" id="GO:0005524">
    <property type="term" value="F:ATP binding"/>
    <property type="evidence" value="ECO:0007669"/>
    <property type="project" value="UniProtKB-KW"/>
</dbReference>
<dbReference type="InterPro" id="IPR011009">
    <property type="entry name" value="Kinase-like_dom_sf"/>
</dbReference>
<dbReference type="PROSITE" id="PS50011">
    <property type="entry name" value="PROTEIN_KINASE_DOM"/>
    <property type="match status" value="1"/>
</dbReference>
<keyword evidence="2" id="KW-0808">Transferase</keyword>
<dbReference type="GO" id="GO:0005516">
    <property type="term" value="F:calmodulin binding"/>
    <property type="evidence" value="ECO:0007669"/>
    <property type="project" value="InterPro"/>
</dbReference>
<dbReference type="FunFam" id="1.10.510.10:FF:000571">
    <property type="entry name" value="Maternal embryonic leucine zipper kinase"/>
    <property type="match status" value="1"/>
</dbReference>
<dbReference type="EMBL" id="JNBR01002409">
    <property type="protein sequence ID" value="OQR82901.1"/>
    <property type="molecule type" value="Genomic_DNA"/>
</dbReference>
<keyword evidence="5" id="KW-0067">ATP-binding</keyword>
<gene>
    <name evidence="7" type="ORF">ACHHYP_20766</name>
</gene>
<keyword evidence="4 7" id="KW-0418">Kinase</keyword>
<evidence type="ECO:0000313" key="8">
    <source>
        <dbReference type="Proteomes" id="UP000243579"/>
    </source>
</evidence>
<dbReference type="CDD" id="cd05117">
    <property type="entry name" value="STKc_CAMK"/>
    <property type="match status" value="1"/>
</dbReference>
<comment type="caution">
    <text evidence="7">The sequence shown here is derived from an EMBL/GenBank/DDBJ whole genome shotgun (WGS) entry which is preliminary data.</text>
</comment>
<evidence type="ECO:0000259" key="6">
    <source>
        <dbReference type="PROSITE" id="PS50011"/>
    </source>
</evidence>
<organism evidence="7 8">
    <name type="scientific">Achlya hypogyna</name>
    <name type="common">Oomycete</name>
    <name type="synonym">Protoachlya hypogyna</name>
    <dbReference type="NCBI Taxonomy" id="1202772"/>
    <lineage>
        <taxon>Eukaryota</taxon>
        <taxon>Sar</taxon>
        <taxon>Stramenopiles</taxon>
        <taxon>Oomycota</taxon>
        <taxon>Saprolegniomycetes</taxon>
        <taxon>Saprolegniales</taxon>
        <taxon>Achlyaceae</taxon>
        <taxon>Achlya</taxon>
    </lineage>
</organism>
<feature type="domain" description="Protein kinase" evidence="6">
    <location>
        <begin position="24"/>
        <end position="290"/>
    </location>
</feature>
<keyword evidence="1" id="KW-0723">Serine/threonine-protein kinase</keyword>
<reference evidence="7 8" key="1">
    <citation type="journal article" date="2014" name="Genome Biol. Evol.">
        <title>The secreted proteins of Achlya hypogyna and Thraustotheca clavata identify the ancestral oomycete secretome and reveal gene acquisitions by horizontal gene transfer.</title>
        <authorList>
            <person name="Misner I."/>
            <person name="Blouin N."/>
            <person name="Leonard G."/>
            <person name="Richards T.A."/>
            <person name="Lane C.E."/>
        </authorList>
    </citation>
    <scope>NUCLEOTIDE SEQUENCE [LARGE SCALE GENOMIC DNA]</scope>
    <source>
        <strain evidence="7 8">ATCC 48635</strain>
    </source>
</reference>
<dbReference type="InterPro" id="IPR000719">
    <property type="entry name" value="Prot_kinase_dom"/>
</dbReference>
<dbReference type="GO" id="GO:0005977">
    <property type="term" value="P:glycogen metabolic process"/>
    <property type="evidence" value="ECO:0007669"/>
    <property type="project" value="InterPro"/>
</dbReference>
<dbReference type="Gene3D" id="3.30.200.20">
    <property type="entry name" value="Phosphorylase Kinase, domain 1"/>
    <property type="match status" value="1"/>
</dbReference>
<evidence type="ECO:0000256" key="4">
    <source>
        <dbReference type="ARBA" id="ARBA00022777"/>
    </source>
</evidence>
<dbReference type="AlphaFoldDB" id="A0A1V9YB07"/>
<sequence>MSSAASGERAATAAKDRERADLLFADKYVMGDGVPGRSAAVRRATCRCSGAEVMVKRFDRAKLSKADMKELRKEAAVLRKLSDHPNIFGLHDFFADSYEVYVVTDLIEGDDLFERIVKKEIYTEKEARAIVKTILEAVAHCHRHHIAHCDLSPQNLLFTSKAKDATLKLTGLSLSQEEGIDSFTEPRGTPTFIAPEVAKSLISYDNAKFTKAVDLWAVGVIGYTILCGYLPFYNHTEWNLYKEISKGEYSFSETDWAAVSPAARACIARMLVVDPLTRPTADELLSDPWITAEDVATTPLVNAKAELRQFNARRSFKAAIHTVQAALSLARVVEVVDEDNQCADDE</sequence>
<evidence type="ECO:0000313" key="7">
    <source>
        <dbReference type="EMBL" id="OQR82901.1"/>
    </source>
</evidence>
<evidence type="ECO:0000256" key="3">
    <source>
        <dbReference type="ARBA" id="ARBA00022741"/>
    </source>
</evidence>
<dbReference type="STRING" id="1202772.A0A1V9YB07"/>
<dbReference type="PANTHER" id="PTHR24347">
    <property type="entry name" value="SERINE/THREONINE-PROTEIN KINASE"/>
    <property type="match status" value="1"/>
</dbReference>
<evidence type="ECO:0000256" key="5">
    <source>
        <dbReference type="ARBA" id="ARBA00022840"/>
    </source>
</evidence>
<dbReference type="SUPFAM" id="SSF56112">
    <property type="entry name" value="Protein kinase-like (PK-like)"/>
    <property type="match status" value="1"/>
</dbReference>
<protein>
    <submittedName>
        <fullName evidence="7">Calcium/calmodulin dependent protein kinase</fullName>
    </submittedName>
</protein>
<keyword evidence="3" id="KW-0547">Nucleotide-binding</keyword>
<dbReference type="Gene3D" id="1.10.510.10">
    <property type="entry name" value="Transferase(Phosphotransferase) domain 1"/>
    <property type="match status" value="1"/>
</dbReference>
<proteinExistence type="predicted"/>
<name>A0A1V9YB07_ACHHY</name>